<dbReference type="Proteomes" id="UP000219252">
    <property type="component" value="Unassembled WGS sequence"/>
</dbReference>
<dbReference type="AlphaFoldDB" id="A0A285U271"/>
<evidence type="ECO:0000313" key="3">
    <source>
        <dbReference type="Proteomes" id="UP000219252"/>
    </source>
</evidence>
<evidence type="ECO:0000313" key="2">
    <source>
        <dbReference type="EMBL" id="SOC36050.1"/>
    </source>
</evidence>
<organism evidence="2 3">
    <name type="scientific">Ureibacillus acetophenoni</name>
    <dbReference type="NCBI Taxonomy" id="614649"/>
    <lineage>
        <taxon>Bacteria</taxon>
        <taxon>Bacillati</taxon>
        <taxon>Bacillota</taxon>
        <taxon>Bacilli</taxon>
        <taxon>Bacillales</taxon>
        <taxon>Caryophanaceae</taxon>
        <taxon>Ureibacillus</taxon>
    </lineage>
</organism>
<feature type="transmembrane region" description="Helical" evidence="1">
    <location>
        <begin position="12"/>
        <end position="28"/>
    </location>
</feature>
<reference evidence="3" key="1">
    <citation type="submission" date="2017-08" db="EMBL/GenBank/DDBJ databases">
        <authorList>
            <person name="Varghese N."/>
            <person name="Submissions S."/>
        </authorList>
    </citation>
    <scope>NUCLEOTIDE SEQUENCE [LARGE SCALE GENOMIC DNA]</scope>
    <source>
        <strain evidence="3">JC23</strain>
    </source>
</reference>
<gene>
    <name evidence="2" type="ORF">SAMN05877842_10275</name>
</gene>
<keyword evidence="1" id="KW-0472">Membrane</keyword>
<protein>
    <submittedName>
        <fullName evidence="2">Uncharacterized protein</fullName>
    </submittedName>
</protein>
<feature type="transmembrane region" description="Helical" evidence="1">
    <location>
        <begin position="34"/>
        <end position="53"/>
    </location>
</feature>
<evidence type="ECO:0000256" key="1">
    <source>
        <dbReference type="SAM" id="Phobius"/>
    </source>
</evidence>
<keyword evidence="1" id="KW-1133">Transmembrane helix</keyword>
<sequence length="67" mass="7892">MKRPLNNCMKFYGIGLIIIFSIQSYFFWNEERVLSYFNILCAIVILTILISLNKKDRKLSKSRGDSK</sequence>
<dbReference type="EMBL" id="OBQC01000002">
    <property type="protein sequence ID" value="SOC36050.1"/>
    <property type="molecule type" value="Genomic_DNA"/>
</dbReference>
<accession>A0A285U271</accession>
<name>A0A285U271_9BACL</name>
<keyword evidence="1" id="KW-0812">Transmembrane</keyword>
<keyword evidence="3" id="KW-1185">Reference proteome</keyword>
<proteinExistence type="predicted"/>